<proteinExistence type="predicted"/>
<gene>
    <name evidence="1" type="ORF">R537_03020</name>
</gene>
<organism evidence="1 2">
    <name type="scientific">Salmonella enterica subsp. enterica serovar Rough O:d:1,7</name>
    <dbReference type="NCBI Taxonomy" id="1974323"/>
    <lineage>
        <taxon>Bacteria</taxon>
        <taxon>Pseudomonadati</taxon>
        <taxon>Pseudomonadota</taxon>
        <taxon>Gammaproteobacteria</taxon>
        <taxon>Enterobacterales</taxon>
        <taxon>Enterobacteriaceae</taxon>
        <taxon>Salmonella</taxon>
    </lineage>
</organism>
<name>A0A974KM57_SALET</name>
<protein>
    <submittedName>
        <fullName evidence="1">Uncharacterized protein</fullName>
    </submittedName>
</protein>
<reference evidence="1 2" key="1">
    <citation type="submission" date="2017-03" db="EMBL/GenBank/DDBJ databases">
        <title>Salmonella serotype comparative study.</title>
        <authorList>
            <person name="Liao J."/>
        </authorList>
    </citation>
    <scope>NUCLEOTIDE SEQUENCE [LARGE SCALE GENOMIC DNA]</scope>
    <source>
        <strain evidence="1 2">NY_FSL S10-1448</strain>
    </source>
</reference>
<evidence type="ECO:0000313" key="1">
    <source>
        <dbReference type="EMBL" id="OSD74526.1"/>
    </source>
</evidence>
<dbReference type="EMBL" id="NBPI01000001">
    <property type="protein sequence ID" value="OSD74526.1"/>
    <property type="molecule type" value="Genomic_DNA"/>
</dbReference>
<comment type="caution">
    <text evidence="1">The sequence shown here is derived from an EMBL/GenBank/DDBJ whole genome shotgun (WGS) entry which is preliminary data.</text>
</comment>
<sequence>MNLKNPVVCDLLQYASNNNYCVELCWNYAVVDGFHGKRVFIVEDIPDPLIYAGEIDESCLISPDDFKRMFAKR</sequence>
<dbReference type="RefSeq" id="WP_223364990.1">
    <property type="nucleotide sequence ID" value="NZ_NBPI01000001.1"/>
</dbReference>
<dbReference type="Proteomes" id="UP000868515">
    <property type="component" value="Unassembled WGS sequence"/>
</dbReference>
<accession>A0A974KM57</accession>
<evidence type="ECO:0000313" key="2">
    <source>
        <dbReference type="Proteomes" id="UP000868515"/>
    </source>
</evidence>
<dbReference type="AlphaFoldDB" id="A0A974KM57"/>